<evidence type="ECO:0008006" key="4">
    <source>
        <dbReference type="Google" id="ProtNLM"/>
    </source>
</evidence>
<accession>A0ABT1M5Y7</accession>
<keyword evidence="3" id="KW-1185">Reference proteome</keyword>
<comment type="caution">
    <text evidence="2">The sequence shown here is derived from an EMBL/GenBank/DDBJ whole genome shotgun (WGS) entry which is preliminary data.</text>
</comment>
<proteinExistence type="predicted"/>
<dbReference type="Proteomes" id="UP001651690">
    <property type="component" value="Unassembled WGS sequence"/>
</dbReference>
<reference evidence="2 3" key="1">
    <citation type="submission" date="2022-06" db="EMBL/GenBank/DDBJ databases">
        <title>Mycolicibacterium sp. CAU 1645 isolated from seawater.</title>
        <authorList>
            <person name="Kim W."/>
        </authorList>
    </citation>
    <scope>NUCLEOTIDE SEQUENCE [LARGE SCALE GENOMIC DNA]</scope>
    <source>
        <strain evidence="2 3">CAU 1645</strain>
    </source>
</reference>
<name>A0ABT1M5Y7_9MYCO</name>
<feature type="compositionally biased region" description="Low complexity" evidence="1">
    <location>
        <begin position="59"/>
        <end position="98"/>
    </location>
</feature>
<protein>
    <recommendedName>
        <fullName evidence="4">Proline rich protein</fullName>
    </recommendedName>
</protein>
<sequence length="139" mass="14572">MRTSTVALIVAFFAVWWLYATYQPPPVVTPADQPGQVVPPGYVPDPEYTWVPRTNVQETTRTTPTTTTTTTTTTTPDDGATTTTTPDDGLPTTVVDPDGPGPIPPSTVSPSPTTTPGQTPTTLPTTPTTTVPGPLAPLR</sequence>
<dbReference type="PRINTS" id="PR01217">
    <property type="entry name" value="PRICHEXTENSN"/>
</dbReference>
<feature type="compositionally biased region" description="Low complexity" evidence="1">
    <location>
        <begin position="108"/>
        <end position="133"/>
    </location>
</feature>
<evidence type="ECO:0000313" key="3">
    <source>
        <dbReference type="Proteomes" id="UP001651690"/>
    </source>
</evidence>
<feature type="region of interest" description="Disordered" evidence="1">
    <location>
        <begin position="38"/>
        <end position="139"/>
    </location>
</feature>
<organism evidence="2 3">
    <name type="scientific">Mycolicibacterium arenosum</name>
    <dbReference type="NCBI Taxonomy" id="2952157"/>
    <lineage>
        <taxon>Bacteria</taxon>
        <taxon>Bacillati</taxon>
        <taxon>Actinomycetota</taxon>
        <taxon>Actinomycetes</taxon>
        <taxon>Mycobacteriales</taxon>
        <taxon>Mycobacteriaceae</taxon>
        <taxon>Mycolicibacterium</taxon>
    </lineage>
</organism>
<evidence type="ECO:0000256" key="1">
    <source>
        <dbReference type="SAM" id="MobiDB-lite"/>
    </source>
</evidence>
<evidence type="ECO:0000313" key="2">
    <source>
        <dbReference type="EMBL" id="MCP9274570.1"/>
    </source>
</evidence>
<dbReference type="EMBL" id="JANDBD010000008">
    <property type="protein sequence ID" value="MCP9274570.1"/>
    <property type="molecule type" value="Genomic_DNA"/>
</dbReference>
<gene>
    <name evidence="2" type="ORF">NM203_20470</name>
</gene>